<feature type="domain" description="NADPH-dependent FMN reductase-like" evidence="1">
    <location>
        <begin position="3"/>
        <end position="142"/>
    </location>
</feature>
<dbReference type="EC" id="1.5.1.-" evidence="2"/>
<dbReference type="PANTHER" id="PTHR30543:SF21">
    <property type="entry name" value="NAD(P)H-DEPENDENT FMN REDUCTASE LOT6"/>
    <property type="match status" value="1"/>
</dbReference>
<dbReference type="InterPro" id="IPR029039">
    <property type="entry name" value="Flavoprotein-like_sf"/>
</dbReference>
<keyword evidence="2" id="KW-0560">Oxidoreductase</keyword>
<sequence length="177" mass="19583">MKKIIVFGASSSSTSINKQFATYAASLFTNSNIEILDLNDYEMPLFSVDKEKNGIPKEAHNFYAKMGEADLLVISFAEHNGNFSTAFKNLLDWASRINAKTFQNKPALLLATSPGARGGSSVLEIATKRFPFQGGIVLNSFSLPSFYENFDIEKGITNEELKKQLLEIVNSIEITND</sequence>
<evidence type="ECO:0000313" key="3">
    <source>
        <dbReference type="Proteomes" id="UP000007599"/>
    </source>
</evidence>
<reference evidence="3" key="2">
    <citation type="submission" date="2012-03" db="EMBL/GenBank/DDBJ databases">
        <title>Complete genome sequence of Flavobacterium indicum GPTSA100-9T, isolated from warm spring water.</title>
        <authorList>
            <person name="Barbier P."/>
            <person name="Houel A."/>
            <person name="Loux V."/>
            <person name="Poulain J."/>
            <person name="Bernardet J.-F."/>
            <person name="Touchon M."/>
            <person name="Duchaud E."/>
        </authorList>
    </citation>
    <scope>NUCLEOTIDE SEQUENCE [LARGE SCALE GENOMIC DNA]</scope>
    <source>
        <strain evidence="3">DSM 17447 / CIP 109464 / GPTSA100-9</strain>
    </source>
</reference>
<dbReference type="AlphaFoldDB" id="H8XR69"/>
<dbReference type="RefSeq" id="WP_014389421.1">
    <property type="nucleotide sequence ID" value="NC_017025.1"/>
</dbReference>
<dbReference type="KEGG" id="fin:KQS_11960"/>
<dbReference type="GO" id="GO:0016491">
    <property type="term" value="F:oxidoreductase activity"/>
    <property type="evidence" value="ECO:0007669"/>
    <property type="project" value="UniProtKB-KW"/>
</dbReference>
<organism evidence="2 3">
    <name type="scientific">Flavobacterium indicum (strain DSM 17447 / CIP 109464 / GPTSA100-9)</name>
    <dbReference type="NCBI Taxonomy" id="1094466"/>
    <lineage>
        <taxon>Bacteria</taxon>
        <taxon>Pseudomonadati</taxon>
        <taxon>Bacteroidota</taxon>
        <taxon>Flavobacteriia</taxon>
        <taxon>Flavobacteriales</taxon>
        <taxon>Flavobacteriaceae</taxon>
        <taxon>Flavobacterium</taxon>
    </lineage>
</organism>
<dbReference type="HOGENOM" id="CLU_055322_4_1_10"/>
<dbReference type="Proteomes" id="UP000007599">
    <property type="component" value="Chromosome I"/>
</dbReference>
<evidence type="ECO:0000259" key="1">
    <source>
        <dbReference type="Pfam" id="PF03358"/>
    </source>
</evidence>
<dbReference type="SUPFAM" id="SSF52218">
    <property type="entry name" value="Flavoproteins"/>
    <property type="match status" value="1"/>
</dbReference>
<dbReference type="eggNOG" id="COG0431">
    <property type="taxonomic scope" value="Bacteria"/>
</dbReference>
<gene>
    <name evidence="2" type="ordered locus">KQS_11960</name>
</gene>
<dbReference type="STRING" id="1094466.KQS_11960"/>
<dbReference type="GO" id="GO:0005829">
    <property type="term" value="C:cytosol"/>
    <property type="evidence" value="ECO:0007669"/>
    <property type="project" value="TreeGrafter"/>
</dbReference>
<dbReference type="Gene3D" id="3.40.50.360">
    <property type="match status" value="1"/>
</dbReference>
<accession>H8XR69</accession>
<keyword evidence="3" id="KW-1185">Reference proteome</keyword>
<dbReference type="EMBL" id="HE774682">
    <property type="protein sequence ID" value="CCG54303.1"/>
    <property type="molecule type" value="Genomic_DNA"/>
</dbReference>
<proteinExistence type="predicted"/>
<dbReference type="PATRIC" id="fig|1094466.5.peg.2339"/>
<dbReference type="OrthoDB" id="5767802at2"/>
<dbReference type="PANTHER" id="PTHR30543">
    <property type="entry name" value="CHROMATE REDUCTASE"/>
    <property type="match status" value="1"/>
</dbReference>
<reference evidence="2 3" key="1">
    <citation type="journal article" date="2012" name="J. Bacteriol.">
        <title>Complete Genome Sequence of Flavobacterium indicum GPSTA100-9T, Isolated from Warm Spring Water.</title>
        <authorList>
            <person name="Barbier P."/>
            <person name="Houel A."/>
            <person name="Loux V."/>
            <person name="Poulain J."/>
            <person name="Bernardet J.F."/>
            <person name="Touchon M."/>
            <person name="Duchaud E."/>
        </authorList>
    </citation>
    <scope>NUCLEOTIDE SEQUENCE [LARGE SCALE GENOMIC DNA]</scope>
    <source>
        <strain evidence="3">DSM 17447 / CIP 109464 / GPTSA100-9</strain>
    </source>
</reference>
<dbReference type="Pfam" id="PF03358">
    <property type="entry name" value="FMN_red"/>
    <property type="match status" value="1"/>
</dbReference>
<dbReference type="GO" id="GO:0010181">
    <property type="term" value="F:FMN binding"/>
    <property type="evidence" value="ECO:0007669"/>
    <property type="project" value="TreeGrafter"/>
</dbReference>
<evidence type="ECO:0000313" key="2">
    <source>
        <dbReference type="EMBL" id="CCG54303.1"/>
    </source>
</evidence>
<dbReference type="InterPro" id="IPR005025">
    <property type="entry name" value="FMN_Rdtase-like_dom"/>
</dbReference>
<protein>
    <submittedName>
        <fullName evidence="2">NADPH-dependent FMN reductase</fullName>
        <ecNumber evidence="2">1.5.1.-</ecNumber>
    </submittedName>
</protein>
<name>H8XR69_FLAIG</name>
<dbReference type="InterPro" id="IPR050712">
    <property type="entry name" value="NAD(P)H-dep_reductase"/>
</dbReference>